<name>A0ABM6UMZ6_9GAMM</name>
<evidence type="ECO:0000256" key="1">
    <source>
        <dbReference type="SAM" id="MobiDB-lite"/>
    </source>
</evidence>
<feature type="compositionally biased region" description="Basic and acidic residues" evidence="1">
    <location>
        <begin position="227"/>
        <end position="237"/>
    </location>
</feature>
<feature type="region of interest" description="Disordered" evidence="1">
    <location>
        <begin position="411"/>
        <end position="436"/>
    </location>
</feature>
<keyword evidence="3" id="KW-1185">Reference proteome</keyword>
<organism evidence="2 3">
    <name type="scientific">Yersinia massiliensis</name>
    <dbReference type="NCBI Taxonomy" id="419257"/>
    <lineage>
        <taxon>Bacteria</taxon>
        <taxon>Pseudomonadati</taxon>
        <taxon>Pseudomonadota</taxon>
        <taxon>Gammaproteobacteria</taxon>
        <taxon>Enterobacterales</taxon>
        <taxon>Yersiniaceae</taxon>
        <taxon>Yersinia</taxon>
    </lineage>
</organism>
<feature type="region of interest" description="Disordered" evidence="1">
    <location>
        <begin position="219"/>
        <end position="253"/>
    </location>
</feature>
<accession>A0ABM6UMZ6</accession>
<protein>
    <submittedName>
        <fullName evidence="2">Uncharacterized protein</fullName>
    </submittedName>
</protein>
<dbReference type="EMBL" id="CP028487">
    <property type="protein sequence ID" value="AVX36250.1"/>
    <property type="molecule type" value="Genomic_DNA"/>
</dbReference>
<sequence>MNGNKSDVKLKNERELRFYRWLYQNESALLNYQLKPVVNALNISYLYSLDIKRASRVINSAVRSFYHPDIANTFGRASRGHITENFIPSRDFAWFKKCQDACYYVWIAIRTLNIKTLPVAFSSLEVNDYGSPFVPVILTYDYLDLIQYPASHTERLLTITDFFDRCDSSLKGKMDLLNAIRAEWYRLYNYKDVFPLTKKEKEKCEWAWKYLQKDRANIKAGAKKRKENKESERKEQENNSQGALHNSSGEMDAQDNKQTLHIVTLTQVTQRMSQQHPISTLTEFAQHDPSSARDNDYATHSSLKDISEDSANINTITLMQYLKPSSNAEKRLIIRCLYTCWYHKDTVFLKRFNKAWEGVHFRKKSRSIKKSTQSPETSEVDNIDVTANQIPSIAESPREKTLSEALREVCEQNQTLPSADEDAKKNNNKPFMDFPY</sequence>
<gene>
    <name evidence="2" type="ORF">DA391_00365</name>
</gene>
<dbReference type="Proteomes" id="UP000240908">
    <property type="component" value="Chromosome"/>
</dbReference>
<evidence type="ECO:0000313" key="3">
    <source>
        <dbReference type="Proteomes" id="UP000240908"/>
    </source>
</evidence>
<proteinExistence type="predicted"/>
<evidence type="ECO:0000313" key="2">
    <source>
        <dbReference type="EMBL" id="AVX36250.1"/>
    </source>
</evidence>
<reference evidence="3" key="1">
    <citation type="journal article" date="2018" name="Genome Announc.">
        <title>First complete genome sequence of Yersinia massiliensis.</title>
        <authorList>
            <person name="Thomas M.C."/>
            <person name="Arling V."/>
            <person name="Goji N."/>
            <person name="Janzen T.W."/>
            <person name="Duceppe M.-O."/>
            <person name="Mathews A."/>
            <person name="Carrillo C."/>
            <person name="Amoako K."/>
        </authorList>
    </citation>
    <scope>NUCLEOTIDE SEQUENCE [LARGE SCALE GENOMIC DNA]</scope>
    <source>
        <strain evidence="3">GTA</strain>
    </source>
</reference>
<dbReference type="RefSeq" id="WP_108087229.1">
    <property type="nucleotide sequence ID" value="NZ_CP028487.1"/>
</dbReference>